<protein>
    <recommendedName>
        <fullName evidence="3">Deacetylase sirtuin-type domain-containing protein</fullName>
    </recommendedName>
</protein>
<keyword evidence="5" id="KW-1185">Reference proteome</keyword>
<proteinExistence type="predicted"/>
<dbReference type="PROSITE" id="PS50305">
    <property type="entry name" value="SIRTUIN"/>
    <property type="match status" value="1"/>
</dbReference>
<dbReference type="InterPro" id="IPR026590">
    <property type="entry name" value="Ssirtuin_cat_dom"/>
</dbReference>
<dbReference type="SUPFAM" id="SSF52467">
    <property type="entry name" value="DHS-like NAD/FAD-binding domain"/>
    <property type="match status" value="1"/>
</dbReference>
<sequence length="366" mass="42767">MSDNDQYKRLIKESLKNIRKAHDENYLSIFAGAGISAGSGLPSWKKLIDILAKEIYGVEKNEDPLVLAEKFFNENGHINYYKKLKNLITSRAKPNVLHSEIVKLNPKNLITTNWDNLFEQAIDEEGMFFDVIKTDTEIRTPTGWPKFIKMHGSLDRENIVFREKDYLEYSQNFPLIENYIKGVFSTDVVILVGYSLGDPNVKQIISWVNFHSNNAKQDRGQNGVKTIYFIKTNAAFDPIEFRFYENKNIHVLYLSEFFDKKAENENSGHESELKNFFDEIKKEKRYDTAFVLDSEEIREIDNILTHFDFSALSKKIDDLTIFKNASFKNELLKCFLLFENHTDDKDIEKIHPLYRKISKKLLKIES</sequence>
<dbReference type="Pfam" id="PF13289">
    <property type="entry name" value="SIR2_2"/>
    <property type="match status" value="1"/>
</dbReference>
<dbReference type="Proteomes" id="UP000826146">
    <property type="component" value="Chromosome"/>
</dbReference>
<evidence type="ECO:0000313" key="5">
    <source>
        <dbReference type="Proteomes" id="UP000826146"/>
    </source>
</evidence>
<evidence type="ECO:0000313" key="4">
    <source>
        <dbReference type="EMBL" id="BCZ19717.1"/>
    </source>
</evidence>
<dbReference type="EMBL" id="AP024819">
    <property type="protein sequence ID" value="BCZ19717.1"/>
    <property type="molecule type" value="Genomic_DNA"/>
</dbReference>
<reference evidence="4 5" key="1">
    <citation type="submission" date="2021-07" db="EMBL/GenBank/DDBJ databases">
        <title>Novel Helicobacter sp. Isolated from a cat.</title>
        <authorList>
            <person name="Rimbara E."/>
            <person name="Suzuki M."/>
        </authorList>
    </citation>
    <scope>NUCLEOTIDE SEQUENCE [LARGE SCALE GENOMIC DNA]</scope>
    <source>
        <strain evidence="5">NHP19-012</strain>
    </source>
</reference>
<evidence type="ECO:0000256" key="2">
    <source>
        <dbReference type="PROSITE-ProRule" id="PRU00236"/>
    </source>
</evidence>
<keyword evidence="1" id="KW-0520">NAD</keyword>
<evidence type="ECO:0000256" key="1">
    <source>
        <dbReference type="ARBA" id="ARBA00023027"/>
    </source>
</evidence>
<dbReference type="Gene3D" id="3.40.50.1220">
    <property type="entry name" value="TPP-binding domain"/>
    <property type="match status" value="1"/>
</dbReference>
<organism evidence="4 5">
    <name type="scientific">Helicobacter gastrofelis</name>
    <dbReference type="NCBI Taxonomy" id="2849642"/>
    <lineage>
        <taxon>Bacteria</taxon>
        <taxon>Pseudomonadati</taxon>
        <taxon>Campylobacterota</taxon>
        <taxon>Epsilonproteobacteria</taxon>
        <taxon>Campylobacterales</taxon>
        <taxon>Helicobacteraceae</taxon>
        <taxon>Helicobacter</taxon>
    </lineage>
</organism>
<gene>
    <name evidence="4" type="ORF">NHP190012_13590</name>
</gene>
<comment type="caution">
    <text evidence="2">Lacks conserved residue(s) required for the propagation of feature annotation.</text>
</comment>
<feature type="domain" description="Deacetylase sirtuin-type" evidence="3">
    <location>
        <begin position="4"/>
        <end position="283"/>
    </location>
</feature>
<dbReference type="InterPro" id="IPR029035">
    <property type="entry name" value="DHS-like_NAD/FAD-binding_dom"/>
</dbReference>
<evidence type="ECO:0000259" key="3">
    <source>
        <dbReference type="PROSITE" id="PS50305"/>
    </source>
</evidence>
<name>A0ABM7SFN9_9HELI</name>
<accession>A0ABM7SFN9</accession>